<name>A0A5J5Q2Q9_GOSBA</name>
<accession>A0A5J5Q2Q9</accession>
<dbReference type="AlphaFoldDB" id="A0A5J5Q2Q9"/>
<keyword evidence="2" id="KW-1185">Reference proteome</keyword>
<dbReference type="Proteomes" id="UP000327439">
    <property type="component" value="Chromosome D09"/>
</dbReference>
<evidence type="ECO:0000313" key="1">
    <source>
        <dbReference type="EMBL" id="KAB2013125.1"/>
    </source>
</evidence>
<dbReference type="EMBL" id="CM018223">
    <property type="protein sequence ID" value="KAB2013125.1"/>
    <property type="molecule type" value="Genomic_DNA"/>
</dbReference>
<proteinExistence type="predicted"/>
<sequence length="39" mass="4385">MMVGTEIFGILLWGSTLFGDSDLAEQQFSWFAEAIDLNM</sequence>
<organism evidence="1 2">
    <name type="scientific">Gossypium barbadense</name>
    <name type="common">Sea Island cotton</name>
    <name type="synonym">Hibiscus barbadensis</name>
    <dbReference type="NCBI Taxonomy" id="3634"/>
    <lineage>
        <taxon>Eukaryota</taxon>
        <taxon>Viridiplantae</taxon>
        <taxon>Streptophyta</taxon>
        <taxon>Embryophyta</taxon>
        <taxon>Tracheophyta</taxon>
        <taxon>Spermatophyta</taxon>
        <taxon>Magnoliopsida</taxon>
        <taxon>eudicotyledons</taxon>
        <taxon>Gunneridae</taxon>
        <taxon>Pentapetalae</taxon>
        <taxon>rosids</taxon>
        <taxon>malvids</taxon>
        <taxon>Malvales</taxon>
        <taxon>Malvaceae</taxon>
        <taxon>Malvoideae</taxon>
        <taxon>Gossypium</taxon>
    </lineage>
</organism>
<reference evidence="2" key="1">
    <citation type="journal article" date="2020" name="Nat. Genet.">
        <title>Genomic diversifications of five Gossypium allopolyploid species and their impact on cotton improvement.</title>
        <authorList>
            <person name="Chen Z.J."/>
            <person name="Sreedasyam A."/>
            <person name="Ando A."/>
            <person name="Song Q."/>
            <person name="De Santiago L.M."/>
            <person name="Hulse-Kemp A.M."/>
            <person name="Ding M."/>
            <person name="Ye W."/>
            <person name="Kirkbride R.C."/>
            <person name="Jenkins J."/>
            <person name="Plott C."/>
            <person name="Lovell J."/>
            <person name="Lin Y.M."/>
            <person name="Vaughn R."/>
            <person name="Liu B."/>
            <person name="Simpson S."/>
            <person name="Scheffler B.E."/>
            <person name="Wen L."/>
            <person name="Saski C.A."/>
            <person name="Grover C.E."/>
            <person name="Hu G."/>
            <person name="Conover J.L."/>
            <person name="Carlson J.W."/>
            <person name="Shu S."/>
            <person name="Boston L.B."/>
            <person name="Williams M."/>
            <person name="Peterson D.G."/>
            <person name="McGee K."/>
            <person name="Jones D.C."/>
            <person name="Wendel J.F."/>
            <person name="Stelly D.M."/>
            <person name="Grimwood J."/>
            <person name="Schmutz J."/>
        </authorList>
    </citation>
    <scope>NUCLEOTIDE SEQUENCE [LARGE SCALE GENOMIC DNA]</scope>
    <source>
        <strain evidence="2">cv. 3-79</strain>
    </source>
</reference>
<evidence type="ECO:0000313" key="2">
    <source>
        <dbReference type="Proteomes" id="UP000327439"/>
    </source>
</evidence>
<protein>
    <submittedName>
        <fullName evidence="1">Uncharacterized protein</fullName>
    </submittedName>
</protein>
<gene>
    <name evidence="1" type="ORF">ES319_D09G136200v1</name>
</gene>